<dbReference type="InterPro" id="IPR043502">
    <property type="entry name" value="DNA/RNA_pol_sf"/>
</dbReference>
<dbReference type="InterPro" id="IPR027351">
    <property type="entry name" value="(+)RNA_virus_helicase_core_dom"/>
</dbReference>
<evidence type="ECO:0000256" key="2">
    <source>
        <dbReference type="SAM" id="MobiDB-lite"/>
    </source>
</evidence>
<dbReference type="GO" id="GO:0016556">
    <property type="term" value="P:mRNA modification"/>
    <property type="evidence" value="ECO:0007669"/>
    <property type="project" value="InterPro"/>
</dbReference>
<dbReference type="InterPro" id="IPR002588">
    <property type="entry name" value="Alphavirus-like_MT_dom"/>
</dbReference>
<evidence type="ECO:0000256" key="1">
    <source>
        <dbReference type="ARBA" id="ARBA00022840"/>
    </source>
</evidence>
<accession>A0A1Q1N6K8</accession>
<dbReference type="Pfam" id="PF01443">
    <property type="entry name" value="Viral_helicase1"/>
    <property type="match status" value="1"/>
</dbReference>
<feature type="compositionally biased region" description="Basic and acidic residues" evidence="2">
    <location>
        <begin position="822"/>
        <end position="837"/>
    </location>
</feature>
<protein>
    <submittedName>
        <fullName evidence="5">Replicase</fullName>
    </submittedName>
</protein>
<dbReference type="GO" id="GO:0008174">
    <property type="term" value="F:mRNA methyltransferase activity"/>
    <property type="evidence" value="ECO:0007669"/>
    <property type="project" value="InterPro"/>
</dbReference>
<sequence>MTSEAVTNSYSPVGGVAPTSEELFSDGYLTINYDYIPACVPESALATASFLDVGCAYPDESMYCYMSAFEGGWHEELDEEFGESADFADLCRWWMRKRIEGFVEADEYFNSKRALILLRRWQDCAHPTAEDGAPILEVHGPMDFSRFEGTSWGEAVHQDAAGRTRAFETEMHERGAAAVPKQLSPLLTSLGVPHTTSDLRGHAHGAHSAISAHVLLDKVFPKLVGDVLVVNAKKAKLEKYQGCAPNARLFLENPRFEMKDEDRYRGTAAWLGDCPAPTGVWLECAQFVTDLQIGRALAASPACEQLLITGIACPEVTKDVSSLWPEIAELRYESEGRATYLLEGLVDGQYPVHKSRELNTLQPRDVCVVGPDYCVRFKYAVVESVMNHVVILVRPIRDASHAALVLPTFRYSRVGWTEIPDVFVSGSAAHSNRGRLLLPTNLLLDVINYLPTLNEKTQNVALHAKIDNMKKSPQYAAFPGEMWERLYHVGVALRSYKFGDAGESLFDVGVLKAILLPIIYGFGRWCWKQKWHLLESAVLAALPHMMPGRVLRMLAHVAVAAKQVFEVWNGDLAATKLALAKGLAWEFLPKLPVLLIELGLVAGTAIGWRLYARRAKLDLYMQMVANEWACVYEPCQRVVLDGEFQTASNLLDFTESRDISEDPSDFDAAKDQPPYINDYVSRSLPVDAQRLSASAYADELAAQARAETMRKAKEAVRANSDQIAQSKESEVAEVGALSSDEAAGLEDVAEQSTSASKGKERATGGDDEKVEIENSDEDSEERTIPTKKVKYAYDAWAKTPASWHTEGQERVDEIVAQESAAEEERANEVGTSRRTESTGEVEQSETVVVVVEDADGELMTETQSLAPLGEVETEVVPPAPIPAEVPAELDSEMIDSEYTLPPADPLRPFNSVRVPGTDANMPDSERVAHTVSFQYDGEFGGVSAIEEDRGKAISLPVLFGIAASLFLNATQAWCVMKPGVLGEPPYTGQCAVRAFAVLVGRKPEGVWADLCDLVPCATLEDWTEHGAPRAAFELMGVLHGVKLDLLGANGLSRQTLGSAKARSSVGAITYDKVNKHYVVSAINQKPRVPKLQGPPKPRAPPRAKLSAFLKAMDAFKDEHGEPVPGEWKTYTADPKRAAQFMKELADGRVGLMSKLEGERYVKDLAKKLEKTVKSSGARSAQVRMITGYNGCSKTSPIAAFLATRAQDAKEALWMTVAPRVPIREDLYKKIGPRGEPSRHNTFENGLTRYSEFCLIDELALFPPGYLDAMILLQTAKYFFIAHDPSQCLYNNPNPLTQLNSMVAEGLYVAKKLGSEYWYWSHRTPQILSIASGVPSSNPEQGFVQRITGAYQNMPMICSTTARVNQKRSEKYDAYSCSGIQGREYPYIQFLLDTVMLTTVSARDIWTACCRVTKGIYLIAADASATNANIQSHVVFGALFKAMSGQASFSYEKLAGESLRGLTIVRRDEMVKRVRRARYESLTEETRGKSEDLPVHPAEKMPMAMRSLYHPVALKEFGHVDPVENLAAIAEGVCVDLPIMDDDVLKASITPEFAARAEREFINHLGMSKCYDDVAIPDEDAYLFPRMRSNDGAFAAATFEKRIKASTVLANEKAYLNGKETGVDLFLVTQRALGVPVQLDFDEDLWYQCLDEQITARIEGRASGLIEQYEERSVAWLKDFSAKVRVKGQLKAKLEALAYPEPKAGQTINVLPEWVIATFGVWCRYILAQIRRTQTNPHVHIFGGESLSDFSQRVRKHWRKDPNLTADQLRGCTINDFTAFGSSQGGESVTMDLCWFRWCSMPESLCDLYVGFKTKLLALGAIKVICRDDGEPGTYLFNSLYDIGNTAAKFSPMALWLGYWLFGGDDMATDHIVAEHPTWHTIWKRRVRTISKLQYVDEADFCGWILLEDHGILRDPLVIYFKIRGRDAHGFERSDYLPGYAAELRYTYWAVQHGAVLAPLTLVVLQRVISLIHKLFPVLSALHYAAGSMSDRLAALRRRIEYWETHSFKGRKAVLKVARAAEKRETRGFRVDLPVLTSRSKFIETHFNPLSHTNMPADLATTAVVAKTATDANVVTAPASVIGDSWDGNVRVFAIKMGSLTLKDSDKDRTLLTFTQSQRLHSATHIANYIQFSPRAVVTGARFEVQFGRLCKDADVKITTAVYSADDTAPATESDFFNLASCHQELLAPRAAGGVPPSYARDLFPSIGSYGVSRQLKPRPVVSGLPIVVINYAVSIDAPLGKDKVGLNLGNAVLYVEVTRF</sequence>
<dbReference type="SUPFAM" id="SSF56672">
    <property type="entry name" value="DNA/RNA polymerases"/>
    <property type="match status" value="1"/>
</dbReference>
<organism evidence="5">
    <name type="scientific">Agaricus bisporus virus 12</name>
    <dbReference type="NCBI Taxonomy" id="1945742"/>
    <lineage>
        <taxon>Viruses</taxon>
    </lineage>
</organism>
<feature type="compositionally biased region" description="Acidic residues" evidence="2">
    <location>
        <begin position="768"/>
        <end position="780"/>
    </location>
</feature>
<dbReference type="EMBL" id="KY357497">
    <property type="protein sequence ID" value="AQM49940.1"/>
    <property type="molecule type" value="Genomic_RNA"/>
</dbReference>
<feature type="region of interest" description="Disordered" evidence="2">
    <location>
        <begin position="818"/>
        <end position="843"/>
    </location>
</feature>
<feature type="region of interest" description="Disordered" evidence="2">
    <location>
        <begin position="718"/>
        <end position="783"/>
    </location>
</feature>
<dbReference type="GO" id="GO:0006396">
    <property type="term" value="P:RNA processing"/>
    <property type="evidence" value="ECO:0007669"/>
    <property type="project" value="InterPro"/>
</dbReference>
<dbReference type="GO" id="GO:0005524">
    <property type="term" value="F:ATP binding"/>
    <property type="evidence" value="ECO:0007669"/>
    <property type="project" value="UniProtKB-KW"/>
</dbReference>
<evidence type="ECO:0000313" key="5">
    <source>
        <dbReference type="EMBL" id="AQM49940.1"/>
    </source>
</evidence>
<keyword evidence="1" id="KW-0547">Nucleotide-binding</keyword>
<dbReference type="Pfam" id="PF01660">
    <property type="entry name" value="Vmethyltransf"/>
    <property type="match status" value="1"/>
</dbReference>
<dbReference type="GO" id="GO:0003723">
    <property type="term" value="F:RNA binding"/>
    <property type="evidence" value="ECO:0007669"/>
    <property type="project" value="InterPro"/>
</dbReference>
<reference evidence="5" key="1">
    <citation type="submission" date="2016-12" db="EMBL/GenBank/DDBJ databases">
        <title>Multiple viral infections in Agaricus bisporus - Characterisation of 18 unique RNA viruses and 8 ORFans identified by deep sequencing.</title>
        <authorList>
            <person name="Deakin G."/>
            <person name="Dobbs E."/>
            <person name="Jones I.M."/>
            <person name="Grogan H.M."/>
            <person name="Burton K.S."/>
        </authorList>
    </citation>
    <scope>NUCLEOTIDE SEQUENCE</scope>
    <source>
        <strain evidence="5">AbV12-003</strain>
    </source>
</reference>
<feature type="domain" description="Alphavirus-like MT" evidence="4">
    <location>
        <begin position="178"/>
        <end position="457"/>
    </location>
</feature>
<feature type="domain" description="(+)RNA virus helicase C-terminal" evidence="3">
    <location>
        <begin position="1185"/>
        <end position="1418"/>
    </location>
</feature>
<evidence type="ECO:0000259" key="3">
    <source>
        <dbReference type="Pfam" id="PF01443"/>
    </source>
</evidence>
<feature type="compositionally biased region" description="Basic and acidic residues" evidence="2">
    <location>
        <begin position="757"/>
        <end position="767"/>
    </location>
</feature>
<keyword evidence="1" id="KW-0067">ATP-binding</keyword>
<name>A0A1Q1N6K8_9VIRU</name>
<evidence type="ECO:0000259" key="4">
    <source>
        <dbReference type="Pfam" id="PF01660"/>
    </source>
</evidence>
<proteinExistence type="predicted"/>